<accession>A0ABV7T2P8</accession>
<sequence>MATASYGPTLGTDAVASFSKNMVFQKEKAVRELTLTEMSFVGGAGNATDTVNTTVTTGGAGYAAGRVLASAAGGAVNGSRAGLYGAIAGAVIGAAAGIYDWYQDSQDGSDYGDGTNY</sequence>
<dbReference type="RefSeq" id="WP_386362696.1">
    <property type="nucleotide sequence ID" value="NZ_JBHRXZ010000016.1"/>
</dbReference>
<name>A0ABV7T2P8_9GAMM</name>
<evidence type="ECO:0000313" key="1">
    <source>
        <dbReference type="EMBL" id="MFC3607484.1"/>
    </source>
</evidence>
<dbReference type="EMBL" id="JBHRXZ010000016">
    <property type="protein sequence ID" value="MFC3607484.1"/>
    <property type="molecule type" value="Genomic_DNA"/>
</dbReference>
<evidence type="ECO:0008006" key="3">
    <source>
        <dbReference type="Google" id="ProtNLM"/>
    </source>
</evidence>
<organism evidence="1 2">
    <name type="scientific">Stutzerimonas tarimensis</name>
    <dbReference type="NCBI Taxonomy" id="1507735"/>
    <lineage>
        <taxon>Bacteria</taxon>
        <taxon>Pseudomonadati</taxon>
        <taxon>Pseudomonadota</taxon>
        <taxon>Gammaproteobacteria</taxon>
        <taxon>Pseudomonadales</taxon>
        <taxon>Pseudomonadaceae</taxon>
        <taxon>Stutzerimonas</taxon>
    </lineage>
</organism>
<comment type="caution">
    <text evidence="1">The sequence shown here is derived from an EMBL/GenBank/DDBJ whole genome shotgun (WGS) entry which is preliminary data.</text>
</comment>
<evidence type="ECO:0000313" key="2">
    <source>
        <dbReference type="Proteomes" id="UP001595630"/>
    </source>
</evidence>
<gene>
    <name evidence="1" type="ORF">ACFOMF_06820</name>
</gene>
<protein>
    <recommendedName>
        <fullName evidence="3">Glycine zipper domain-containing protein</fullName>
    </recommendedName>
</protein>
<reference evidence="2" key="1">
    <citation type="journal article" date="2019" name="Int. J. Syst. Evol. Microbiol.">
        <title>The Global Catalogue of Microorganisms (GCM) 10K type strain sequencing project: providing services to taxonomists for standard genome sequencing and annotation.</title>
        <authorList>
            <consortium name="The Broad Institute Genomics Platform"/>
            <consortium name="The Broad Institute Genome Sequencing Center for Infectious Disease"/>
            <person name="Wu L."/>
            <person name="Ma J."/>
        </authorList>
    </citation>
    <scope>NUCLEOTIDE SEQUENCE [LARGE SCALE GENOMIC DNA]</scope>
    <source>
        <strain evidence="2">KCTC 42447</strain>
    </source>
</reference>
<dbReference type="Proteomes" id="UP001595630">
    <property type="component" value="Unassembled WGS sequence"/>
</dbReference>
<proteinExistence type="predicted"/>
<keyword evidence="2" id="KW-1185">Reference proteome</keyword>